<feature type="signal peptide" evidence="1">
    <location>
        <begin position="1"/>
        <end position="21"/>
    </location>
</feature>
<dbReference type="EMBL" id="JAENIO010000005">
    <property type="protein sequence ID" value="MBK1833109.1"/>
    <property type="molecule type" value="Genomic_DNA"/>
</dbReference>
<evidence type="ECO:0000313" key="2">
    <source>
        <dbReference type="EMBL" id="MBK1833109.1"/>
    </source>
</evidence>
<evidence type="ECO:0000256" key="1">
    <source>
        <dbReference type="SAM" id="SignalP"/>
    </source>
</evidence>
<organism evidence="2 3">
    <name type="scientific">Roseibacillus ishigakijimensis</name>
    <dbReference type="NCBI Taxonomy" id="454146"/>
    <lineage>
        <taxon>Bacteria</taxon>
        <taxon>Pseudomonadati</taxon>
        <taxon>Verrucomicrobiota</taxon>
        <taxon>Verrucomicrobiia</taxon>
        <taxon>Verrucomicrobiales</taxon>
        <taxon>Verrucomicrobiaceae</taxon>
        <taxon>Roseibacillus</taxon>
    </lineage>
</organism>
<gene>
    <name evidence="2" type="ORF">JIN78_03465</name>
</gene>
<keyword evidence="1" id="KW-0732">Signal</keyword>
<keyword evidence="3" id="KW-1185">Reference proteome</keyword>
<proteinExistence type="predicted"/>
<dbReference type="InterPro" id="IPR013424">
    <property type="entry name" value="Ice-binding_C"/>
</dbReference>
<comment type="caution">
    <text evidence="2">The sequence shown here is derived from an EMBL/GenBank/DDBJ whole genome shotgun (WGS) entry which is preliminary data.</text>
</comment>
<dbReference type="Proteomes" id="UP000604083">
    <property type="component" value="Unassembled WGS sequence"/>
</dbReference>
<accession>A0A934RQ94</accession>
<protein>
    <submittedName>
        <fullName evidence="2">PEP-CTERM sorting domain-containing protein</fullName>
    </submittedName>
</protein>
<dbReference type="RefSeq" id="WP_200390539.1">
    <property type="nucleotide sequence ID" value="NZ_JAENIO010000005.1"/>
</dbReference>
<feature type="chain" id="PRO_5037719271" evidence="1">
    <location>
        <begin position="22"/>
        <end position="225"/>
    </location>
</feature>
<reference evidence="2" key="1">
    <citation type="submission" date="2021-01" db="EMBL/GenBank/DDBJ databases">
        <title>Modified the classification status of verrucomicrobia.</title>
        <authorList>
            <person name="Feng X."/>
        </authorList>
    </citation>
    <scope>NUCLEOTIDE SEQUENCE</scope>
    <source>
        <strain evidence="2">KCTC 12986</strain>
    </source>
</reference>
<dbReference type="NCBIfam" id="TIGR02595">
    <property type="entry name" value="PEP_CTERM"/>
    <property type="match status" value="1"/>
</dbReference>
<name>A0A934RQ94_9BACT</name>
<dbReference type="AlphaFoldDB" id="A0A934RQ94"/>
<evidence type="ECO:0000313" key="3">
    <source>
        <dbReference type="Proteomes" id="UP000604083"/>
    </source>
</evidence>
<sequence>MKTSIGYLLGLSLLGAGVAQAVTYAIDIDSTRLSGGDTSGVIDTAPGFASLDATNGGSAAVEVNGINFQLFTVGGNASRLRPASSTGAGGTATALTRDFVFEDGGSAAVGILIGGAGDLPVGIYRVEVWAWDADPNSISPVIVASRRNNAETIHTESFGSHATDPFVFELESDGVSAYDIFVRENSDSNRARLNAVRITTIPEPSSLVLGLGALLGALGVRRRQG</sequence>